<name>A0ABN6LGJ1_9BACT</name>
<keyword evidence="1" id="KW-0614">Plasmid</keyword>
<sequence>MPQIIFDYFQSFFSLKYYRTILMCVPCMFRVHGSKEGKILLFKFSMDDNMRINLKYPLLNNSQMLVY</sequence>
<evidence type="ECO:0000313" key="1">
    <source>
        <dbReference type="EMBL" id="BDD02273.1"/>
    </source>
</evidence>
<accession>A0ABN6LGJ1</accession>
<protein>
    <submittedName>
        <fullName evidence="1">Uncharacterized protein</fullName>
    </submittedName>
</protein>
<reference evidence="1 2" key="1">
    <citation type="submission" date="2021-12" db="EMBL/GenBank/DDBJ databases">
        <title>Genome sequencing of bacteria with rrn-lacking chromosome and rrn-plasmid.</title>
        <authorList>
            <person name="Anda M."/>
            <person name="Iwasaki W."/>
        </authorList>
    </citation>
    <scope>NUCLEOTIDE SEQUENCE [LARGE SCALE GENOMIC DNA]</scope>
    <source>
        <strain evidence="1 2">NBRC 101262</strain>
        <plasmid evidence="1 2">pPP8</plasmid>
    </source>
</reference>
<geneLocation type="plasmid" evidence="1 2">
    <name>pPP8</name>
</geneLocation>
<dbReference type="EMBL" id="AP025300">
    <property type="protein sequence ID" value="BDD02273.1"/>
    <property type="molecule type" value="Genomic_DNA"/>
</dbReference>
<keyword evidence="2" id="KW-1185">Reference proteome</keyword>
<proteinExistence type="predicted"/>
<dbReference type="Proteomes" id="UP001354989">
    <property type="component" value="Plasmid pPP8"/>
</dbReference>
<gene>
    <name evidence="1" type="ORF">PEPS_45530</name>
</gene>
<organism evidence="1 2">
    <name type="scientific">Persicobacter psychrovividus</name>
    <dbReference type="NCBI Taxonomy" id="387638"/>
    <lineage>
        <taxon>Bacteria</taxon>
        <taxon>Pseudomonadati</taxon>
        <taxon>Bacteroidota</taxon>
        <taxon>Cytophagia</taxon>
        <taxon>Cytophagales</taxon>
        <taxon>Persicobacteraceae</taxon>
        <taxon>Persicobacter</taxon>
    </lineage>
</organism>
<evidence type="ECO:0000313" key="2">
    <source>
        <dbReference type="Proteomes" id="UP001354989"/>
    </source>
</evidence>